<dbReference type="EMBL" id="CP015596">
    <property type="protein sequence ID" value="ANE80690.1"/>
    <property type="molecule type" value="Genomic_DNA"/>
</dbReference>
<dbReference type="KEGG" id="madi:A7U43_16500"/>
<evidence type="ECO:0000313" key="3">
    <source>
        <dbReference type="Proteomes" id="UP000077143"/>
    </source>
</evidence>
<evidence type="ECO:0008006" key="4">
    <source>
        <dbReference type="Google" id="ProtNLM"/>
    </source>
</evidence>
<gene>
    <name evidence="2" type="ORF">A7U43_16500</name>
</gene>
<sequence length="222" mass="22893">MRSHTPALLVGAAAMLVLTACSGGASTTATMSPPAAEASFPQSGKYIADMPAAGGKTMTLGIAVDGDRVAAYACNGVDDEAWFFGDQAEGRIDITGKFRDTLSASVDGTDVVGDLTMNGVAYRFTAAPVSAPAGMYTGEVRGVRATWVVRPGDSATGVQHDPGPEPTVDVKALSSKEFRDRIRNTRKLGPASPILSLGEGKGTADINGQVVTLQVVDGDFRL</sequence>
<feature type="chain" id="PRO_5038332022" description="Lipoprotein" evidence="1">
    <location>
        <begin position="26"/>
        <end position="222"/>
    </location>
</feature>
<dbReference type="RefSeq" id="WP_067997339.1">
    <property type="nucleotide sequence ID" value="NZ_CP015596.1"/>
</dbReference>
<evidence type="ECO:0000256" key="1">
    <source>
        <dbReference type="SAM" id="SignalP"/>
    </source>
</evidence>
<evidence type="ECO:0000313" key="2">
    <source>
        <dbReference type="EMBL" id="ANE80690.1"/>
    </source>
</evidence>
<keyword evidence="3" id="KW-1185">Reference proteome</keyword>
<feature type="signal peptide" evidence="1">
    <location>
        <begin position="1"/>
        <end position="25"/>
    </location>
</feature>
<dbReference type="AlphaFoldDB" id="A0A172UP55"/>
<dbReference type="STRING" id="1682113.A7U43_16500"/>
<dbReference type="PROSITE" id="PS51257">
    <property type="entry name" value="PROKAR_LIPOPROTEIN"/>
    <property type="match status" value="1"/>
</dbReference>
<reference evidence="2 3" key="1">
    <citation type="submission" date="2016-05" db="EMBL/GenBank/DDBJ databases">
        <title>Complete genome sequence of a phthalic acid esters degrading Mycobacterium sp. YC-RL4.</title>
        <authorList>
            <person name="Ren L."/>
            <person name="Fan S."/>
            <person name="Ruth N."/>
            <person name="Jia Y."/>
            <person name="Wang J."/>
            <person name="Qiao C."/>
        </authorList>
    </citation>
    <scope>NUCLEOTIDE SEQUENCE [LARGE SCALE GENOMIC DNA]</scope>
    <source>
        <strain evidence="2 3">YC-RL4</strain>
    </source>
</reference>
<organism evidence="2 3">
    <name type="scientific">Mycobacterium adipatum</name>
    <dbReference type="NCBI Taxonomy" id="1682113"/>
    <lineage>
        <taxon>Bacteria</taxon>
        <taxon>Bacillati</taxon>
        <taxon>Actinomycetota</taxon>
        <taxon>Actinomycetes</taxon>
        <taxon>Mycobacteriales</taxon>
        <taxon>Mycobacteriaceae</taxon>
        <taxon>Mycobacterium</taxon>
    </lineage>
</organism>
<protein>
    <recommendedName>
        <fullName evidence="4">Lipoprotein</fullName>
    </recommendedName>
</protein>
<dbReference type="Proteomes" id="UP000077143">
    <property type="component" value="Chromosome"/>
</dbReference>
<name>A0A172UP55_9MYCO</name>
<keyword evidence="1" id="KW-0732">Signal</keyword>
<proteinExistence type="predicted"/>
<accession>A0A172UP55</accession>
<dbReference type="OrthoDB" id="4538973at2"/>